<dbReference type="Proteomes" id="UP000026913">
    <property type="component" value="Chromosome"/>
</dbReference>
<sequence>MIRTQKKLLLGGGLLAASQAMAGDLLLWQTNSLSYLYGKDFAVNPSIQQTITFEHADRWKYGDNFLFVDSTYYNGEKDRNKGVHAYYGEFSPRLSFGKILDRRFEFGPIKDVLLAMTYENGEDDTEAYLIGPGFDLAVPGFNFFTLNFYYRQTEGSRPGDDVWQITPAWSYTLPLGNSNLLIDGYIDWVVDNDQNSQGTYHANLHVNPQIKYDLGKALGWREKQVYVGVEYSYWKDKYGIENNGNFDTNENTTSLLVKVHF</sequence>
<evidence type="ECO:0000313" key="4">
    <source>
        <dbReference type="Proteomes" id="UP000026913"/>
    </source>
</evidence>
<dbReference type="EMBL" id="CP005960">
    <property type="protein sequence ID" value="AHZ72397.1"/>
    <property type="molecule type" value="Genomic_DNA"/>
</dbReference>
<evidence type="ECO:0000313" key="3">
    <source>
        <dbReference type="EMBL" id="AHZ72397.1"/>
    </source>
</evidence>
<protein>
    <recommendedName>
        <fullName evidence="5">Nucleoside-specific outer membrane channel protein Tsx</fullName>
    </recommendedName>
</protein>
<dbReference type="InterPro" id="IPR018013">
    <property type="entry name" value="Channel_Tsx-like"/>
</dbReference>
<evidence type="ECO:0008006" key="5">
    <source>
        <dbReference type="Google" id="ProtNLM"/>
    </source>
</evidence>
<dbReference type="KEGG" id="pman:OU5_5318"/>
<comment type="similarity">
    <text evidence="1">Belongs to the nucleoside-specific channel-forming outer membrane porin (Tsx) (TC 1.B.10) family.</text>
</comment>
<feature type="signal peptide" evidence="2">
    <location>
        <begin position="1"/>
        <end position="22"/>
    </location>
</feature>
<dbReference type="Gene3D" id="2.40.230.20">
    <property type="entry name" value="Nucleoside-specific channel-forming protein, Tsx-like"/>
    <property type="match status" value="1"/>
</dbReference>
<dbReference type="GO" id="GO:0009279">
    <property type="term" value="C:cell outer membrane"/>
    <property type="evidence" value="ECO:0007669"/>
    <property type="project" value="InterPro"/>
</dbReference>
<proteinExistence type="inferred from homology"/>
<organism evidence="3 4">
    <name type="scientific">Pseudomonas mandelii JR-1</name>
    <dbReference type="NCBI Taxonomy" id="1147786"/>
    <lineage>
        <taxon>Bacteria</taxon>
        <taxon>Pseudomonadati</taxon>
        <taxon>Pseudomonadota</taxon>
        <taxon>Gammaproteobacteria</taxon>
        <taxon>Pseudomonadales</taxon>
        <taxon>Pseudomonadaceae</taxon>
        <taxon>Pseudomonas</taxon>
    </lineage>
</organism>
<dbReference type="RefSeq" id="WP_010456687.1">
    <property type="nucleotide sequence ID" value="NZ_CP005960.1"/>
</dbReference>
<feature type="chain" id="PRO_5001528438" description="Nucleoside-specific outer membrane channel protein Tsx" evidence="2">
    <location>
        <begin position="23"/>
        <end position="261"/>
    </location>
</feature>
<evidence type="ECO:0000256" key="1">
    <source>
        <dbReference type="ARBA" id="ARBA00008728"/>
    </source>
</evidence>
<dbReference type="HOGENOM" id="CLU_072571_0_0_6"/>
<evidence type="ECO:0000256" key="2">
    <source>
        <dbReference type="SAM" id="SignalP"/>
    </source>
</evidence>
<keyword evidence="2" id="KW-0732">Signal</keyword>
<gene>
    <name evidence="3" type="ORF">OU5_5318</name>
</gene>
<reference evidence="3 4" key="1">
    <citation type="journal article" date="2012" name="J. Bacteriol.">
        <title>Genome sequence of cold-adapted Pseudomonas mandelii strain JR-1.</title>
        <authorList>
            <person name="Jang S.H."/>
            <person name="Kim J."/>
            <person name="Kim J."/>
            <person name="Hong S."/>
            <person name="Lee C."/>
        </authorList>
    </citation>
    <scope>NUCLEOTIDE SEQUENCE [LARGE SCALE GENOMIC DNA]</scope>
    <source>
        <strain evidence="3 4">JR-1</strain>
    </source>
</reference>
<dbReference type="InterPro" id="IPR036777">
    <property type="entry name" value="Channel_Tsx-like_sf"/>
</dbReference>
<dbReference type="AlphaFoldDB" id="A0A024EHX1"/>
<dbReference type="OrthoDB" id="104801at2"/>
<dbReference type="SUPFAM" id="SSF111364">
    <property type="entry name" value="Tsx-like channel"/>
    <property type="match status" value="1"/>
</dbReference>
<accession>A0A024EHX1</accession>
<name>A0A024EHX1_9PSED</name>
<dbReference type="Pfam" id="PF03502">
    <property type="entry name" value="Channel_Tsx"/>
    <property type="match status" value="1"/>
</dbReference>